<dbReference type="PANTHER" id="PTHR35526:SF3">
    <property type="entry name" value="ANTI-SIGMA-F FACTOR RSBW"/>
    <property type="match status" value="1"/>
</dbReference>
<dbReference type="GO" id="GO:0004674">
    <property type="term" value="F:protein serine/threonine kinase activity"/>
    <property type="evidence" value="ECO:0007669"/>
    <property type="project" value="UniProtKB-KW"/>
</dbReference>
<dbReference type="EMBL" id="QGGR01000054">
    <property type="protein sequence ID" value="PWK27501.1"/>
    <property type="molecule type" value="Genomic_DNA"/>
</dbReference>
<evidence type="ECO:0000313" key="4">
    <source>
        <dbReference type="EMBL" id="PWK27501.1"/>
    </source>
</evidence>
<feature type="region of interest" description="Disordered" evidence="2">
    <location>
        <begin position="273"/>
        <end position="301"/>
    </location>
</feature>
<accession>A0A316EWG3</accession>
<proteinExistence type="predicted"/>
<dbReference type="Pfam" id="PF13581">
    <property type="entry name" value="HATPase_c_2"/>
    <property type="match status" value="1"/>
</dbReference>
<evidence type="ECO:0000259" key="3">
    <source>
        <dbReference type="Pfam" id="PF13581"/>
    </source>
</evidence>
<dbReference type="Proteomes" id="UP000245697">
    <property type="component" value="Unassembled WGS sequence"/>
</dbReference>
<sequence length="358" mass="38945">MRTLAPPYLVTVGTDRRGVSVRVTADASTTVLEMSVHGRWSQQLGDQVTDSLRRCLAGPCEAIVIDVSDVGDLHGVSLPYWSAAVRAARLGPASVRMAFCSRPATTLDYRLRHQDGPPVTVFPTMAQARIAIAGGVSRADRLQARLAPRPASVRAARDLVLRACDGWQLAGPRDDAALIMSELATNAVDHAGTEFVVTVFRRGGRLHLTVRDGDSRYPSMRATDEGIQVPLDERGRGLRLVHAAAEVWGAIPAHNGKVVWATMPAWTYGRSDRAADTHGGSRSLGHAARDRGSRVSPPTARCASAFTPRVPCNAQQMTWSESMESGPFRRQADFVRLRLLVDGVRRGRRRAEYAVDQI</sequence>
<name>A0A316EWG3_9ACTN</name>
<evidence type="ECO:0000313" key="5">
    <source>
        <dbReference type="Proteomes" id="UP000245697"/>
    </source>
</evidence>
<dbReference type="SUPFAM" id="SSF55874">
    <property type="entry name" value="ATPase domain of HSP90 chaperone/DNA topoisomerase II/histidine kinase"/>
    <property type="match status" value="1"/>
</dbReference>
<dbReference type="PANTHER" id="PTHR35526">
    <property type="entry name" value="ANTI-SIGMA-F FACTOR RSBW-RELATED"/>
    <property type="match status" value="1"/>
</dbReference>
<keyword evidence="1" id="KW-0418">Kinase</keyword>
<keyword evidence="5" id="KW-1185">Reference proteome</keyword>
<keyword evidence="1" id="KW-0808">Transferase</keyword>
<keyword evidence="1" id="KW-0723">Serine/threonine-protein kinase</keyword>
<dbReference type="AlphaFoldDB" id="A0A316EWG3"/>
<dbReference type="InterPro" id="IPR050267">
    <property type="entry name" value="Anti-sigma-factor_SerPK"/>
</dbReference>
<evidence type="ECO:0000256" key="1">
    <source>
        <dbReference type="ARBA" id="ARBA00022527"/>
    </source>
</evidence>
<organism evidence="4 5">
    <name type="scientific">Actinoplanes xinjiangensis</name>
    <dbReference type="NCBI Taxonomy" id="512350"/>
    <lineage>
        <taxon>Bacteria</taxon>
        <taxon>Bacillati</taxon>
        <taxon>Actinomycetota</taxon>
        <taxon>Actinomycetes</taxon>
        <taxon>Micromonosporales</taxon>
        <taxon>Micromonosporaceae</taxon>
        <taxon>Actinoplanes</taxon>
    </lineage>
</organism>
<reference evidence="4 5" key="1">
    <citation type="submission" date="2018-05" db="EMBL/GenBank/DDBJ databases">
        <title>Genomic Encyclopedia of Archaeal and Bacterial Type Strains, Phase II (KMG-II): from individual species to whole genera.</title>
        <authorList>
            <person name="Goeker M."/>
        </authorList>
    </citation>
    <scope>NUCLEOTIDE SEQUENCE [LARGE SCALE GENOMIC DNA]</scope>
    <source>
        <strain evidence="4 5">DSM 45184</strain>
    </source>
</reference>
<dbReference type="InterPro" id="IPR036890">
    <property type="entry name" value="HATPase_C_sf"/>
</dbReference>
<dbReference type="Gene3D" id="3.30.565.10">
    <property type="entry name" value="Histidine kinase-like ATPase, C-terminal domain"/>
    <property type="match status" value="1"/>
</dbReference>
<dbReference type="CDD" id="cd16936">
    <property type="entry name" value="HATPase_RsbW-like"/>
    <property type="match status" value="1"/>
</dbReference>
<gene>
    <name evidence="4" type="ORF">BC793_15419</name>
</gene>
<protein>
    <recommendedName>
        <fullName evidence="3">Histidine kinase/HSP90-like ATPase domain-containing protein</fullName>
    </recommendedName>
</protein>
<comment type="caution">
    <text evidence="4">The sequence shown here is derived from an EMBL/GenBank/DDBJ whole genome shotgun (WGS) entry which is preliminary data.</text>
</comment>
<feature type="domain" description="Histidine kinase/HSP90-like ATPase" evidence="3">
    <location>
        <begin position="147"/>
        <end position="260"/>
    </location>
</feature>
<dbReference type="InterPro" id="IPR003594">
    <property type="entry name" value="HATPase_dom"/>
</dbReference>
<evidence type="ECO:0000256" key="2">
    <source>
        <dbReference type="SAM" id="MobiDB-lite"/>
    </source>
</evidence>